<keyword evidence="14" id="KW-1160">Virus entry into host cell</keyword>
<dbReference type="GO" id="GO:0046718">
    <property type="term" value="P:symbiont entry into host cell"/>
    <property type="evidence" value="ECO:0007669"/>
    <property type="project" value="UniProtKB-KW"/>
</dbReference>
<evidence type="ECO:0000256" key="10">
    <source>
        <dbReference type="ARBA" id="ARBA00022870"/>
    </source>
</evidence>
<dbReference type="GO" id="GO:0033644">
    <property type="term" value="C:host cell membrane"/>
    <property type="evidence" value="ECO:0007669"/>
    <property type="project" value="UniProtKB-SubCell"/>
</dbReference>
<feature type="compositionally biased region" description="Basic residues" evidence="15">
    <location>
        <begin position="654"/>
        <end position="672"/>
    </location>
</feature>
<feature type="transmembrane region" description="Helical" evidence="16">
    <location>
        <begin position="55"/>
        <end position="73"/>
    </location>
</feature>
<proteinExistence type="predicted"/>
<keyword evidence="5" id="KW-0945">Host-virus interaction</keyword>
<evidence type="ECO:0000256" key="2">
    <source>
        <dbReference type="ARBA" id="ARBA00004340"/>
    </source>
</evidence>
<evidence type="ECO:0000256" key="7">
    <source>
        <dbReference type="ARBA" id="ARBA00022801"/>
    </source>
</evidence>
<comment type="subcellular location">
    <subcellularLocation>
        <location evidence="2">Host cell</location>
    </subcellularLocation>
    <subcellularLocation>
        <location evidence="3">Host membrane</location>
    </subcellularLocation>
    <subcellularLocation>
        <location evidence="1">Virion membrane</location>
    </subcellularLocation>
</comment>
<evidence type="ECO:0000256" key="8">
    <source>
        <dbReference type="ARBA" id="ARBA00022804"/>
    </source>
</evidence>
<dbReference type="EMBL" id="MN714677">
    <property type="protein sequence ID" value="QNM37822.1"/>
    <property type="molecule type" value="Genomic_RNA"/>
</dbReference>
<evidence type="ECO:0000256" key="15">
    <source>
        <dbReference type="SAM" id="MobiDB-lite"/>
    </source>
</evidence>
<organism evidence="17">
    <name type="scientific">Thrips tabaci associated luteo-like virus 1</name>
    <dbReference type="NCBI Taxonomy" id="2767218"/>
    <lineage>
        <taxon>Viruses</taxon>
        <taxon>Riboviria</taxon>
        <taxon>Orthornavirae</taxon>
        <taxon>Kitrinoviricota</taxon>
        <taxon>Tolucaviricetes</taxon>
        <taxon>Tolivirales</taxon>
    </lineage>
</organism>
<feature type="compositionally biased region" description="Low complexity" evidence="15">
    <location>
        <begin position="631"/>
        <end position="649"/>
    </location>
</feature>
<sequence length="682" mass="75874">MSFPTECAEYGRHHWCSITDTMDVCMPDFRVPGNFVQTLNALACAGPWFWAYLPWLVYDLLILATVVCCTSWLIRFCRWLKLRTLMAISSFVSTAYVLYWFFTSPTRYLLATLAIEDAGSGGFESSVPNSALFTVDWKKHRYLVAIWSVRPDRKVLIGMAWRHRNHLITASHVVDAIRMEVNQANQVVFESSIGNVCSVEVTWETFQEDVAICLLPHSLQGVQSAEVTPVNSRGEIATIVSAYPADNSSTARVCMADEFGYVKYFGTTRKGFSGAPYVVNGKVVGMHTLGSVGFQFGVAASYIKDTYMRKEDSEDIVWKQIMDQYDEEQALRIVGAGDEVQLRLKNGRYVTVDYDEWRERMWEENRVINNAIMDSIEEMWETYEQESGVTKPKPRKSSPKMIAKLLAKCVKENGPETSENSKAPAPPVGPALPAPEPKPLPQNLPPLKKPLPPPANLPSTPMAPIPGSDWPAADPTQCLILDMLQGLTQTCSLLQSRLDGLQEQLNRSSKVSESTRSDVKTLTKALTASGTVTSANLQSAKKTVNVDTLNRELKKKFASFATDFMRDVGSLECGIPEEILFDTQPHPSTSTDQPLIGLSDHSTKQEQQVLELSNHIQQLAKHLATMESRLAENASSSSESSSESDSNASPERKTRPKNRRRRKAKAGQKKKPAKADPKTSSS</sequence>
<dbReference type="GO" id="GO:0043657">
    <property type="term" value="C:host cell"/>
    <property type="evidence" value="ECO:0007669"/>
    <property type="project" value="UniProtKB-SubCell"/>
</dbReference>
<dbReference type="SUPFAM" id="SSF50494">
    <property type="entry name" value="Trypsin-like serine proteases"/>
    <property type="match status" value="1"/>
</dbReference>
<evidence type="ECO:0000256" key="1">
    <source>
        <dbReference type="ARBA" id="ARBA00004182"/>
    </source>
</evidence>
<evidence type="ECO:0000256" key="9">
    <source>
        <dbReference type="ARBA" id="ARBA00022844"/>
    </source>
</evidence>
<feature type="transmembrane region" description="Helical" evidence="16">
    <location>
        <begin position="85"/>
        <end position="102"/>
    </location>
</feature>
<evidence type="ECO:0000256" key="5">
    <source>
        <dbReference type="ARBA" id="ARBA00022581"/>
    </source>
</evidence>
<keyword evidence="11 16" id="KW-1133">Transmembrane helix</keyword>
<keyword evidence="12 16" id="KW-0472">Membrane</keyword>
<evidence type="ECO:0000256" key="4">
    <source>
        <dbReference type="ARBA" id="ARBA00022561"/>
    </source>
</evidence>
<evidence type="ECO:0008006" key="18">
    <source>
        <dbReference type="Google" id="ProtNLM"/>
    </source>
</evidence>
<evidence type="ECO:0000256" key="6">
    <source>
        <dbReference type="ARBA" id="ARBA00022692"/>
    </source>
</evidence>
<keyword evidence="4" id="KW-0167">Capsid protein</keyword>
<keyword evidence="8" id="KW-1161">Viral attachment to host cell</keyword>
<evidence type="ECO:0000256" key="16">
    <source>
        <dbReference type="SAM" id="Phobius"/>
    </source>
</evidence>
<dbReference type="GO" id="GO:0019028">
    <property type="term" value="C:viral capsid"/>
    <property type="evidence" value="ECO:0007669"/>
    <property type="project" value="UniProtKB-KW"/>
</dbReference>
<dbReference type="GO" id="GO:0016787">
    <property type="term" value="F:hydrolase activity"/>
    <property type="evidence" value="ECO:0007669"/>
    <property type="project" value="UniProtKB-KW"/>
</dbReference>
<reference evidence="17" key="1">
    <citation type="submission" date="2019-11" db="EMBL/GenBank/DDBJ databases">
        <title>Complexity of the virome associated to tospovirus-transmitting thrips species.</title>
        <authorList>
            <person name="Chiapello M."/>
            <person name="Bosco L."/>
            <person name="Ciuffo M."/>
            <person name="Ottati S."/>
            <person name="Vallino M."/>
            <person name="Salem N."/>
            <person name="Rosa C."/>
            <person name="Tavella L."/>
            <person name="Turina M."/>
        </authorList>
    </citation>
    <scope>NUCLEOTIDE SEQUENCE</scope>
    <source>
        <strain evidence="17">ThassRNAV14</strain>
    </source>
</reference>
<dbReference type="Gene3D" id="2.40.10.10">
    <property type="entry name" value="Trypsin-like serine proteases"/>
    <property type="match status" value="2"/>
</dbReference>
<accession>A0A7G9IR90</accession>
<name>A0A7G9IR90_9LUTE</name>
<keyword evidence="6 16" id="KW-0812">Transmembrane</keyword>
<keyword evidence="9" id="KW-0946">Virion</keyword>
<keyword evidence="10" id="KW-1043">Host membrane</keyword>
<evidence type="ECO:0000256" key="13">
    <source>
        <dbReference type="ARBA" id="ARBA00023180"/>
    </source>
</evidence>
<protein>
    <recommendedName>
        <fullName evidence="18">Serine protease</fullName>
    </recommendedName>
</protein>
<keyword evidence="7" id="KW-0378">Hydrolase</keyword>
<dbReference type="InterPro" id="IPR009003">
    <property type="entry name" value="Peptidase_S1_PA"/>
</dbReference>
<feature type="compositionally biased region" description="Basic and acidic residues" evidence="15">
    <location>
        <begin position="673"/>
        <end position="682"/>
    </location>
</feature>
<evidence type="ECO:0000256" key="14">
    <source>
        <dbReference type="ARBA" id="ARBA00023296"/>
    </source>
</evidence>
<dbReference type="InterPro" id="IPR043504">
    <property type="entry name" value="Peptidase_S1_PA_chymotrypsin"/>
</dbReference>
<evidence type="ECO:0000313" key="17">
    <source>
        <dbReference type="EMBL" id="QNM37822.1"/>
    </source>
</evidence>
<dbReference type="GO" id="GO:0055036">
    <property type="term" value="C:virion membrane"/>
    <property type="evidence" value="ECO:0007669"/>
    <property type="project" value="UniProtKB-SubCell"/>
</dbReference>
<feature type="compositionally biased region" description="Pro residues" evidence="15">
    <location>
        <begin position="424"/>
        <end position="464"/>
    </location>
</feature>
<evidence type="ECO:0000256" key="3">
    <source>
        <dbReference type="ARBA" id="ARBA00004551"/>
    </source>
</evidence>
<dbReference type="GO" id="GO:0019062">
    <property type="term" value="P:virion attachment to host cell"/>
    <property type="evidence" value="ECO:0007669"/>
    <property type="project" value="UniProtKB-KW"/>
</dbReference>
<evidence type="ECO:0000256" key="11">
    <source>
        <dbReference type="ARBA" id="ARBA00022989"/>
    </source>
</evidence>
<keyword evidence="13" id="KW-0325">Glycoprotein</keyword>
<feature type="region of interest" description="Disordered" evidence="15">
    <location>
        <begin position="413"/>
        <end position="470"/>
    </location>
</feature>
<feature type="region of interest" description="Disordered" evidence="15">
    <location>
        <begin position="629"/>
        <end position="682"/>
    </location>
</feature>
<evidence type="ECO:0000256" key="12">
    <source>
        <dbReference type="ARBA" id="ARBA00023136"/>
    </source>
</evidence>
<feature type="region of interest" description="Disordered" evidence="15">
    <location>
        <begin position="580"/>
        <end position="607"/>
    </location>
</feature>